<evidence type="ECO:0000256" key="2">
    <source>
        <dbReference type="ARBA" id="ARBA00022553"/>
    </source>
</evidence>
<dbReference type="InterPro" id="IPR009081">
    <property type="entry name" value="PP-bd_ACP"/>
</dbReference>
<dbReference type="GO" id="GO:0016746">
    <property type="term" value="F:acyltransferase activity"/>
    <property type="evidence" value="ECO:0007669"/>
    <property type="project" value="UniProtKB-KW"/>
</dbReference>
<evidence type="ECO:0000256" key="5">
    <source>
        <dbReference type="ARBA" id="ARBA00023315"/>
    </source>
</evidence>
<keyword evidence="1" id="KW-0596">Phosphopantetheine</keyword>
<dbReference type="InterPro" id="IPR014030">
    <property type="entry name" value="Ketoacyl_synth_N"/>
</dbReference>
<dbReference type="PROSITE" id="PS52004">
    <property type="entry name" value="KS3_2"/>
    <property type="match status" value="2"/>
</dbReference>
<dbReference type="SUPFAM" id="SSF52151">
    <property type="entry name" value="FabD/lysophospholipase-like"/>
    <property type="match status" value="2"/>
</dbReference>
<evidence type="ECO:0000256" key="3">
    <source>
        <dbReference type="ARBA" id="ARBA00022679"/>
    </source>
</evidence>
<dbReference type="SMART" id="SM00823">
    <property type="entry name" value="PKS_PP"/>
    <property type="match status" value="2"/>
</dbReference>
<organism evidence="9 10">
    <name type="scientific">Streptomyces cinnabarinus</name>
    <dbReference type="NCBI Taxonomy" id="67287"/>
    <lineage>
        <taxon>Bacteria</taxon>
        <taxon>Bacillati</taxon>
        <taxon>Actinomycetota</taxon>
        <taxon>Actinomycetes</taxon>
        <taxon>Kitasatosporales</taxon>
        <taxon>Streptomycetaceae</taxon>
        <taxon>Streptomyces</taxon>
    </lineage>
</organism>
<dbReference type="Pfam" id="PF00550">
    <property type="entry name" value="PP-binding"/>
    <property type="match status" value="2"/>
</dbReference>
<dbReference type="PANTHER" id="PTHR43775:SF37">
    <property type="entry name" value="SI:DKEY-61P9.11"/>
    <property type="match status" value="1"/>
</dbReference>
<feature type="domain" description="Ketosynthase family 3 (KS3)" evidence="8">
    <location>
        <begin position="11"/>
        <end position="437"/>
    </location>
</feature>
<dbReference type="PANTHER" id="PTHR43775">
    <property type="entry name" value="FATTY ACID SYNTHASE"/>
    <property type="match status" value="1"/>
</dbReference>
<feature type="domain" description="Carrier" evidence="7">
    <location>
        <begin position="1888"/>
        <end position="1964"/>
    </location>
</feature>
<dbReference type="PROSITE" id="PS00606">
    <property type="entry name" value="KS3_1"/>
    <property type="match status" value="2"/>
</dbReference>
<dbReference type="InterPro" id="IPR016039">
    <property type="entry name" value="Thiolase-like"/>
</dbReference>
<feature type="domain" description="Ketosynthase family 3 (KS3)" evidence="8">
    <location>
        <begin position="1099"/>
        <end position="1515"/>
    </location>
</feature>
<dbReference type="Gene3D" id="3.40.47.10">
    <property type="match status" value="2"/>
</dbReference>
<keyword evidence="10" id="KW-1185">Reference proteome</keyword>
<dbReference type="Pfam" id="PF02801">
    <property type="entry name" value="Ketoacyl-synt_C"/>
    <property type="match status" value="2"/>
</dbReference>
<dbReference type="EMBL" id="CP114413">
    <property type="protein sequence ID" value="WAZ24665.1"/>
    <property type="molecule type" value="Genomic_DNA"/>
</dbReference>
<dbReference type="InterPro" id="IPR018201">
    <property type="entry name" value="Ketoacyl_synth_AS"/>
</dbReference>
<feature type="compositionally biased region" description="Acidic residues" evidence="6">
    <location>
        <begin position="1982"/>
        <end position="1996"/>
    </location>
</feature>
<dbReference type="CDD" id="cd00833">
    <property type="entry name" value="PKS"/>
    <property type="match status" value="2"/>
</dbReference>
<dbReference type="Gene3D" id="1.10.1200.10">
    <property type="entry name" value="ACP-like"/>
    <property type="match status" value="2"/>
</dbReference>
<dbReference type="InterPro" id="IPR050091">
    <property type="entry name" value="PKS_NRPS_Biosynth_Enz"/>
</dbReference>
<dbReference type="SUPFAM" id="SSF53901">
    <property type="entry name" value="Thiolase-like"/>
    <property type="match status" value="2"/>
</dbReference>
<dbReference type="InterPro" id="IPR014043">
    <property type="entry name" value="Acyl_transferase_dom"/>
</dbReference>
<evidence type="ECO:0000313" key="10">
    <source>
        <dbReference type="Proteomes" id="UP001164439"/>
    </source>
</evidence>
<dbReference type="SMART" id="SM00825">
    <property type="entry name" value="PKS_KS"/>
    <property type="match status" value="2"/>
</dbReference>
<dbReference type="Pfam" id="PF00698">
    <property type="entry name" value="Acyl_transf_1"/>
    <property type="match status" value="2"/>
</dbReference>
<dbReference type="InterPro" id="IPR032821">
    <property type="entry name" value="PKS_assoc"/>
</dbReference>
<accession>A0ABY7KM62</accession>
<gene>
    <name evidence="9" type="ORF">STRCI_006107</name>
</gene>
<dbReference type="InterPro" id="IPR014031">
    <property type="entry name" value="Ketoacyl_synth_C"/>
</dbReference>
<keyword evidence="4" id="KW-0045">Antibiotic biosynthesis</keyword>
<dbReference type="RefSeq" id="WP_269662155.1">
    <property type="nucleotide sequence ID" value="NZ_CP114413.1"/>
</dbReference>
<dbReference type="SUPFAM" id="SSF55048">
    <property type="entry name" value="Probable ACP-binding domain of malonyl-CoA ACP transacylase"/>
    <property type="match status" value="1"/>
</dbReference>
<dbReference type="PROSITE" id="PS50075">
    <property type="entry name" value="CARRIER"/>
    <property type="match status" value="2"/>
</dbReference>
<feature type="region of interest" description="Disordered" evidence="6">
    <location>
        <begin position="1044"/>
        <end position="1097"/>
    </location>
</feature>
<dbReference type="SMART" id="SM01294">
    <property type="entry name" value="PKS_PP_betabranch"/>
    <property type="match status" value="1"/>
</dbReference>
<evidence type="ECO:0000259" key="7">
    <source>
        <dbReference type="PROSITE" id="PS50075"/>
    </source>
</evidence>
<evidence type="ECO:0000256" key="6">
    <source>
        <dbReference type="SAM" id="MobiDB-lite"/>
    </source>
</evidence>
<dbReference type="InterPro" id="IPR020841">
    <property type="entry name" value="PKS_Beta-ketoAc_synthase_dom"/>
</dbReference>
<keyword evidence="2" id="KW-0597">Phosphoprotein</keyword>
<dbReference type="Pfam" id="PF00109">
    <property type="entry name" value="ketoacyl-synt"/>
    <property type="match status" value="2"/>
</dbReference>
<sequence length="2017" mass="211410">MAENRRFEPRPDDIAVVGVGCRFPGGVRDLDGLWRVLMDGVDVVAPVPADRWSDEFHHPDRHNPGTTYCREGGFLDEIDRFDADYFGVSPREARGMDPQQRLLLEVCSEAMEDAGLPRGAWEGSRTSVHMGILGSDYLLLHARTSGIRAIDPYFASGKEFSFAAGRIAYTFGLHGPAMTVNTACSSSLVAVHLACQALRNGEADAALAGGVNVIVAPELSVFMGKVQALSPTGRCRPFDARADGIVRGEGCGVVVLKRYADAVRDHDRIHGLIRGSAVNQDGRSAGLTAPNAVAQQDLLRAALASASVTPEEPVFVEAHGTGTPLGDPLEISALTEVIGKTRSAESPLLVGSHKAHFGHMDSAAGIAGLLKTLLVLRHRTVPGQIHHVYPAPMIDWESSGTHVPVEHVRLPDDQRQLTAGVSAFGLSGTNAHVVLGSAPQPAATEPAADSAAGPHTLLVSATTADGLRALAADYAARLTDPVAPLAAAAAVRRTHHKHRIAVVGKDAAELTAALADADGSRAADRPPKLVHVFSGQGSQWPKMGLDLAQSEPVVRDTLDDIDELLRAEAGWSLYDVLRDADPARVKATDVAQPAVFAVQVALARLWQSWGVRPDAVIGHSMGEVAAAHMAGALELEDAVRLVTHRGRLMHAAAGTGRMANVELGADQVAERLAAGHPEVCVATENGPASVVIAGPKEAVEAAVRELADDGVNVVSLPVDYAFHSPLMQPYADELASLLADLTPSTPAVPFLSTALPGQDVPLDAAYWSANLREAVRLWPVVDTLLAQGETAFVEIGAHPVLARPLQSSLAHRERRGPVVSSLVRGQNGPTMLARSRAKLHEAGVEVDWATAHGAPVRPVSLPPHRWADERFWLDGVERGEQGSGPADLSGLRAEVRLVDASGKVVAELAADRPEVVAPAPAPATVAPAAVVEAPVALEQVVEEAVEEAAPVALDREHVASTVHSVLIKILGHGPRKRLPRTRGFFELGVDSISVAEFGRMVAEQLRVPVDGADALAHGTIDGFTDYIMTLTPEGAAEGVLEPVAEEAPEISSESASTGDSVPAAPSGPVAQFPAPLGGASEPVVRAEPSVPAPESDDAVEPVAIVGIGCRLPGGVSGPSDFWRLLDERVDASGDVPASRWDAAALDGVPARGSFLGDVDGFDNSFFRISPREARTMDPQQRLFLEVAWEALEDAGVRADRMSGSRTGVFVGLNTTDYQQLVTRSQADVDLYYGTGNSFSATAGRISYFLGLRGPSLAVDTACSSSLTAVHLACQSLRAGESKLALAGGVNVMATPTVFLSMGAAGALAPDGRCKTFDDSADGYGRGEGAGVVILKKLSTALRDGDRVYAIIRGSAVNQDGASGGFTVPSGTAQEEVILSALDQAGIEPHEVSYVEAHGTGTRLGDAVELRALAGALGTGRPGDRPLLVGSVKTNVGHLEAAAGVTGLIKTVLALGRERIPAQLHLSEPTGQLDWQKLPLAVAGEPVPWPRGERPRIAGISAFGFTGTNAHVLVQEAPEQPATPAATGPARPCVLTVSAATPDALTAAVALMRERVAATPDGELADLCWTSGARRAHLAHRVTAVGRTREEVLAALDRAHPVQARDDAAVLFVYGRTPADMSGYEEALAGDPEAADIYRTALAEAHEALRAELGESDGPALPGSVEHAGEVFAGQLATTALWKALGVEPDAVVGWDIGEYAASVVAGDLTLLNAVRLLAAGVPVPAQPDGARVARHSAANGWSGLANEVIMSGIDVLLDIGTGSRAIRMLGAALDAAAEPGESIPVQLTAPRRRQPSGVEKAYLGPVDLLELAATLHAHGANVDWDRLVPGAHRPVTLPAYPWQRKPYWVDTPYAVEPRPQSEPQPVAETAPEPAGDLATELLALPPDRRAERLVDLLLRLVAQVLGEEADVSPDQGFFDLGMDSVLSQDLKQRAERELGLELPGTVMFECPNVTSFARFVLDEVLTEPQDLTGPAAAAAAEEPAEDLTDPADLDDDDLLSRLDDALASSEALLTEGD</sequence>
<reference evidence="9" key="1">
    <citation type="submission" date="2022-12" db="EMBL/GenBank/DDBJ databases">
        <authorList>
            <person name="Ruckert C."/>
            <person name="Busche T."/>
            <person name="Kalinowski J."/>
            <person name="Wittmann C."/>
        </authorList>
    </citation>
    <scope>NUCLEOTIDE SEQUENCE</scope>
    <source>
        <strain evidence="9">DSM 40467</strain>
    </source>
</reference>
<dbReference type="Gene3D" id="3.40.366.10">
    <property type="entry name" value="Malonyl-Coenzyme A Acyl Carrier Protein, domain 2"/>
    <property type="match status" value="2"/>
</dbReference>
<dbReference type="InterPro" id="IPR016035">
    <property type="entry name" value="Acyl_Trfase/lysoPLipase"/>
</dbReference>
<name>A0ABY7KM62_9ACTN</name>
<protein>
    <submittedName>
        <fullName evidence="9">Acyltransferase domain-containing protein</fullName>
    </submittedName>
</protein>
<evidence type="ECO:0000259" key="8">
    <source>
        <dbReference type="PROSITE" id="PS52004"/>
    </source>
</evidence>
<evidence type="ECO:0000256" key="1">
    <source>
        <dbReference type="ARBA" id="ARBA00022450"/>
    </source>
</evidence>
<keyword evidence="3" id="KW-0808">Transferase</keyword>
<dbReference type="InterPro" id="IPR036736">
    <property type="entry name" value="ACP-like_sf"/>
</dbReference>
<dbReference type="SMART" id="SM00827">
    <property type="entry name" value="PKS_AT"/>
    <property type="match status" value="1"/>
</dbReference>
<dbReference type="Gene3D" id="3.30.70.3290">
    <property type="match status" value="3"/>
</dbReference>
<dbReference type="InterPro" id="IPR020806">
    <property type="entry name" value="PKS_PP-bd"/>
</dbReference>
<feature type="domain" description="Carrier" evidence="7">
    <location>
        <begin position="956"/>
        <end position="1031"/>
    </location>
</feature>
<proteinExistence type="predicted"/>
<evidence type="ECO:0000256" key="4">
    <source>
        <dbReference type="ARBA" id="ARBA00023194"/>
    </source>
</evidence>
<keyword evidence="5 9" id="KW-0012">Acyltransferase</keyword>
<feature type="region of interest" description="Disordered" evidence="6">
    <location>
        <begin position="1972"/>
        <end position="1996"/>
    </location>
</feature>
<dbReference type="Proteomes" id="UP001164439">
    <property type="component" value="Chromosome"/>
</dbReference>
<evidence type="ECO:0000313" key="9">
    <source>
        <dbReference type="EMBL" id="WAZ24665.1"/>
    </source>
</evidence>
<dbReference type="InterPro" id="IPR016036">
    <property type="entry name" value="Malonyl_transacylase_ACP-bd"/>
</dbReference>
<dbReference type="InterPro" id="IPR001227">
    <property type="entry name" value="Ac_transferase_dom_sf"/>
</dbReference>
<dbReference type="Pfam" id="PF16197">
    <property type="entry name" value="KAsynt_C_assoc"/>
    <property type="match status" value="2"/>
</dbReference>
<dbReference type="SUPFAM" id="SSF47336">
    <property type="entry name" value="ACP-like"/>
    <property type="match status" value="2"/>
</dbReference>